<sequence>MKLDNHIKGSAQDTPVEENPESAENTATLLQDVARLKEEENRKKREEHLKAKLMEMKLEEDRFSKSNKIKIQNNWLKILREAKVQELKQQIQILAQAHDRQVDRKDAVVQMLYRDLDESEEQYRLALRTHLQHTDELLELQSKIVENLSREFNNDLYLLKTEYEEERNEILETFKRDVKEWQEIDKEMHKRHLKINEQMETEHAQTKEHIKNKYNENFNVMSMLLESEFKSVEDASRDENESHTNEMDAKFKEYLVQRGKDDDTTDEIKGQIMRIKIFEDSLANWRAKWLNNLRECEERNKQLVHEKNVLAKHFKTLKLRMQRFREGEEKRLKDLVKMSKETRDVLEEKLERAKRILQVAELNRKMETEREKILPFESDLDGKNGFSLDGLENQDKINSTFTEEDEVMAEIQKTAQMQHAAENQSEWEMFHRFYKKYSKVLLDKTALEQEKVHLAAQNEQLRQMLKDYLDGISVNEDVLNNKNPLLMIESLEDRRQMQHVVVNANPSGNSNIAMTRL</sequence>
<keyword evidence="6" id="KW-0206">Cytoskeleton</keyword>
<dbReference type="EMBL" id="JAOPGA020000997">
    <property type="protein sequence ID" value="KAL0483848.1"/>
    <property type="molecule type" value="Genomic_DNA"/>
</dbReference>
<reference evidence="16 17" key="1">
    <citation type="submission" date="2024-03" db="EMBL/GenBank/DDBJ databases">
        <title>The Acrasis kona genome and developmental transcriptomes reveal deep origins of eukaryotic multicellular pathways.</title>
        <authorList>
            <person name="Sheikh S."/>
            <person name="Fu C.-J."/>
            <person name="Brown M.W."/>
            <person name="Baldauf S.L."/>
        </authorList>
    </citation>
    <scope>NUCLEOTIDE SEQUENCE [LARGE SCALE GENOMIC DNA]</scope>
    <source>
        <strain evidence="16 17">ATCC MYA-3509</strain>
    </source>
</reference>
<evidence type="ECO:0000256" key="7">
    <source>
        <dbReference type="ARBA" id="ARBA00023273"/>
    </source>
</evidence>
<keyword evidence="4 12" id="KW-0175">Coiled coil</keyword>
<evidence type="ECO:0000313" key="16">
    <source>
        <dbReference type="EMBL" id="KAL0483848.1"/>
    </source>
</evidence>
<dbReference type="AlphaFoldDB" id="A0AAW2Z4D0"/>
<dbReference type="InterPro" id="IPR039505">
    <property type="entry name" value="DRC1/2_N"/>
</dbReference>
<keyword evidence="7" id="KW-0966">Cell projection</keyword>
<dbReference type="GO" id="GO:0070286">
    <property type="term" value="P:axonemal dynein complex assembly"/>
    <property type="evidence" value="ECO:0007669"/>
    <property type="project" value="InterPro"/>
</dbReference>
<gene>
    <name evidence="16" type="ORF">AKO1_011863</name>
</gene>
<evidence type="ECO:0000256" key="3">
    <source>
        <dbReference type="ARBA" id="ARBA00022846"/>
    </source>
</evidence>
<evidence type="ECO:0000256" key="8">
    <source>
        <dbReference type="ARBA" id="ARBA00037841"/>
    </source>
</evidence>
<evidence type="ECO:0000256" key="4">
    <source>
        <dbReference type="ARBA" id="ARBA00023054"/>
    </source>
</evidence>
<evidence type="ECO:0000256" key="13">
    <source>
        <dbReference type="SAM" id="MobiDB-lite"/>
    </source>
</evidence>
<comment type="caution">
    <text evidence="16">The sequence shown here is derived from an EMBL/GenBank/DDBJ whole genome shotgun (WGS) entry which is preliminary data.</text>
</comment>
<dbReference type="GO" id="GO:0005858">
    <property type="term" value="C:axonemal dynein complex"/>
    <property type="evidence" value="ECO:0007669"/>
    <property type="project" value="InterPro"/>
</dbReference>
<organism evidence="16 17">
    <name type="scientific">Acrasis kona</name>
    <dbReference type="NCBI Taxonomy" id="1008807"/>
    <lineage>
        <taxon>Eukaryota</taxon>
        <taxon>Discoba</taxon>
        <taxon>Heterolobosea</taxon>
        <taxon>Tetramitia</taxon>
        <taxon>Eutetramitia</taxon>
        <taxon>Acrasidae</taxon>
        <taxon>Acrasis</taxon>
    </lineage>
</organism>
<keyword evidence="3" id="KW-0282">Flagellum</keyword>
<evidence type="ECO:0000259" key="14">
    <source>
        <dbReference type="Pfam" id="PF14772"/>
    </source>
</evidence>
<dbReference type="InterPro" id="IPR039750">
    <property type="entry name" value="DRC1/DRC2"/>
</dbReference>
<evidence type="ECO:0000256" key="1">
    <source>
        <dbReference type="ARBA" id="ARBA00004611"/>
    </source>
</evidence>
<evidence type="ECO:0000256" key="11">
    <source>
        <dbReference type="ARBA" id="ARBA00045865"/>
    </source>
</evidence>
<evidence type="ECO:0000256" key="12">
    <source>
        <dbReference type="SAM" id="Coils"/>
    </source>
</evidence>
<dbReference type="GO" id="GO:0003352">
    <property type="term" value="P:regulation of cilium movement"/>
    <property type="evidence" value="ECO:0007669"/>
    <property type="project" value="TreeGrafter"/>
</dbReference>
<name>A0AAW2Z4D0_9EUKA</name>
<dbReference type="Proteomes" id="UP001431209">
    <property type="component" value="Unassembled WGS sequence"/>
</dbReference>
<evidence type="ECO:0000256" key="9">
    <source>
        <dbReference type="ARBA" id="ARBA00038424"/>
    </source>
</evidence>
<keyword evidence="17" id="KW-1185">Reference proteome</keyword>
<comment type="function">
    <text evidence="11">Component of the nexin-dynein regulatory complex (N-DRC), a key regulator of ciliary/flagellar motility which maintains the alignment and integrity of the distal axoneme and regulates microtubule sliding in motile axonemes. Plays a critical role in the assembly of N-DRC and also stabilizes the assembly of multiple inner dynein arms and radial spokes. Coassembles with DRC1 to form a central scaffold needed for assembly of the N-DRC and its attachment to the outer doublet microtubules.</text>
</comment>
<keyword evidence="2" id="KW-0963">Cytoplasm</keyword>
<dbReference type="GO" id="GO:0060285">
    <property type="term" value="P:cilium-dependent cell motility"/>
    <property type="evidence" value="ECO:0007669"/>
    <property type="project" value="TreeGrafter"/>
</dbReference>
<dbReference type="PANTHER" id="PTHR21625:SF0">
    <property type="entry name" value="DYNEIN REGULATORY COMPLEX SUBUNIT 2"/>
    <property type="match status" value="1"/>
</dbReference>
<evidence type="ECO:0000256" key="2">
    <source>
        <dbReference type="ARBA" id="ARBA00022490"/>
    </source>
</evidence>
<feature type="region of interest" description="Disordered" evidence="13">
    <location>
        <begin position="1"/>
        <end position="26"/>
    </location>
</feature>
<dbReference type="Pfam" id="PF14772">
    <property type="entry name" value="NYD-SP28"/>
    <property type="match status" value="1"/>
</dbReference>
<feature type="domain" description="Dynein regulatory complex protein 1/2 N-terminal" evidence="14">
    <location>
        <begin position="33"/>
        <end position="132"/>
    </location>
</feature>
<evidence type="ECO:0000256" key="6">
    <source>
        <dbReference type="ARBA" id="ARBA00023212"/>
    </source>
</evidence>
<accession>A0AAW2Z4D0</accession>
<protein>
    <recommendedName>
        <fullName evidence="10">Dynein regulatory complex subunit 2</fullName>
    </recommendedName>
</protein>
<evidence type="ECO:0000259" key="15">
    <source>
        <dbReference type="Pfam" id="PF14775"/>
    </source>
</evidence>
<feature type="coiled-coil region" evidence="12">
    <location>
        <begin position="336"/>
        <end position="370"/>
    </location>
</feature>
<evidence type="ECO:0000313" key="17">
    <source>
        <dbReference type="Proteomes" id="UP001431209"/>
    </source>
</evidence>
<proteinExistence type="inferred from homology"/>
<dbReference type="InterPro" id="IPR029440">
    <property type="entry name" value="DRC1_C"/>
</dbReference>
<keyword evidence="5" id="KW-0969">Cilium</keyword>
<dbReference type="PANTHER" id="PTHR21625">
    <property type="entry name" value="NYD-SP28 PROTEIN"/>
    <property type="match status" value="1"/>
</dbReference>
<evidence type="ECO:0000256" key="5">
    <source>
        <dbReference type="ARBA" id="ARBA00023069"/>
    </source>
</evidence>
<comment type="similarity">
    <text evidence="9">Belongs to the DRC2 family.</text>
</comment>
<feature type="domain" description="Dynein regulatory complex protein 1 C-terminal" evidence="15">
    <location>
        <begin position="422"/>
        <end position="469"/>
    </location>
</feature>
<comment type="subcellular location">
    <subcellularLocation>
        <location evidence="1">Cytoplasm</location>
        <location evidence="1">Cytoskeleton</location>
        <location evidence="1">Flagellum axoneme</location>
    </subcellularLocation>
    <subcellularLocation>
        <location evidence="8">Cytoplasm</location>
        <location evidence="8">Cytoskeleton</location>
        <location evidence="8">Flagellum basal body</location>
    </subcellularLocation>
</comment>
<evidence type="ECO:0000256" key="10">
    <source>
        <dbReference type="ARBA" id="ARBA00040899"/>
    </source>
</evidence>
<dbReference type="Pfam" id="PF14775">
    <property type="entry name" value="NYD-SP28_assoc"/>
    <property type="match status" value="1"/>
</dbReference>